<dbReference type="STRING" id="1619046.US42_C0007G0021"/>
<comment type="subcellular location">
    <subcellularLocation>
        <location evidence="1">Cell membrane</location>
        <topology evidence="1">Multi-pass membrane protein</topology>
    </subcellularLocation>
</comment>
<name>A0A0G0GNB5_9BACT</name>
<keyword evidence="14" id="KW-1208">Phospholipid metabolism</keyword>
<evidence type="ECO:0000256" key="1">
    <source>
        <dbReference type="ARBA" id="ARBA00004651"/>
    </source>
</evidence>
<evidence type="ECO:0000256" key="11">
    <source>
        <dbReference type="ARBA" id="ARBA00023098"/>
    </source>
</evidence>
<feature type="binding site" evidence="17">
    <location>
        <position position="24"/>
    </location>
    <ligand>
        <name>ATP</name>
        <dbReference type="ChEBI" id="CHEBI:30616"/>
    </ligand>
</feature>
<dbReference type="Pfam" id="PF01219">
    <property type="entry name" value="DAGK_prokar"/>
    <property type="match status" value="1"/>
</dbReference>
<keyword evidence="12 19" id="KW-0472">Membrane</keyword>
<feature type="transmembrane region" description="Helical" evidence="19">
    <location>
        <begin position="27"/>
        <end position="46"/>
    </location>
</feature>
<dbReference type="InterPro" id="IPR036945">
    <property type="entry name" value="DAGK_sf"/>
</dbReference>
<evidence type="ECO:0000256" key="16">
    <source>
        <dbReference type="PIRSR" id="PIRSR600829-2"/>
    </source>
</evidence>
<evidence type="ECO:0000256" key="18">
    <source>
        <dbReference type="PIRSR" id="PIRSR600829-4"/>
    </source>
</evidence>
<dbReference type="Proteomes" id="UP000034849">
    <property type="component" value="Unassembled WGS sequence"/>
</dbReference>
<keyword evidence="18" id="KW-0479">Metal-binding</keyword>
<keyword evidence="5" id="KW-0808">Transferase</keyword>
<dbReference type="PANTHER" id="PTHR34299:SF1">
    <property type="entry name" value="DIACYLGLYCEROL KINASE"/>
    <property type="match status" value="1"/>
</dbReference>
<evidence type="ECO:0000256" key="5">
    <source>
        <dbReference type="ARBA" id="ARBA00022679"/>
    </source>
</evidence>
<evidence type="ECO:0000313" key="21">
    <source>
        <dbReference type="Proteomes" id="UP000034849"/>
    </source>
</evidence>
<keyword evidence="8 20" id="KW-0418">Kinase</keyword>
<feature type="binding site" evidence="18">
    <location>
        <position position="24"/>
    </location>
    <ligand>
        <name>a divalent metal cation</name>
        <dbReference type="ChEBI" id="CHEBI:60240"/>
    </ligand>
</feature>
<proteinExistence type="inferred from homology"/>
<feature type="binding site" evidence="16">
    <location>
        <position position="65"/>
    </location>
    <ligand>
        <name>substrate</name>
    </ligand>
</feature>
<evidence type="ECO:0000256" key="10">
    <source>
        <dbReference type="ARBA" id="ARBA00022989"/>
    </source>
</evidence>
<evidence type="ECO:0000256" key="2">
    <source>
        <dbReference type="ARBA" id="ARBA00005967"/>
    </source>
</evidence>
<dbReference type="GO" id="GO:0005524">
    <property type="term" value="F:ATP binding"/>
    <property type="evidence" value="ECO:0007669"/>
    <property type="project" value="UniProtKB-KW"/>
</dbReference>
<comment type="cofactor">
    <cofactor evidence="18">
        <name>Mg(2+)</name>
        <dbReference type="ChEBI" id="CHEBI:18420"/>
    </cofactor>
    <text evidence="18">Mn(2+), Zn(2+), Cd(2+) and Co(2+) support activity to lesser extents.</text>
</comment>
<feature type="binding site" evidence="17">
    <location>
        <position position="5"/>
    </location>
    <ligand>
        <name>ATP</name>
        <dbReference type="ChEBI" id="CHEBI:30616"/>
    </ligand>
</feature>
<evidence type="ECO:0000256" key="4">
    <source>
        <dbReference type="ARBA" id="ARBA00022516"/>
    </source>
</evidence>
<dbReference type="InterPro" id="IPR000829">
    <property type="entry name" value="DAGK"/>
</dbReference>
<keyword evidence="10 19" id="KW-1133">Transmembrane helix</keyword>
<feature type="transmembrane region" description="Helical" evidence="19">
    <location>
        <begin position="52"/>
        <end position="71"/>
    </location>
</feature>
<dbReference type="CDD" id="cd14263">
    <property type="entry name" value="DAGK_IM_like"/>
    <property type="match status" value="1"/>
</dbReference>
<evidence type="ECO:0000256" key="17">
    <source>
        <dbReference type="PIRSR" id="PIRSR600829-3"/>
    </source>
</evidence>
<comment type="similarity">
    <text evidence="2">Belongs to the bacterial diacylglycerol kinase family.</text>
</comment>
<dbReference type="GO" id="GO:0016301">
    <property type="term" value="F:kinase activity"/>
    <property type="evidence" value="ECO:0007669"/>
    <property type="project" value="UniProtKB-KW"/>
</dbReference>
<keyword evidence="6 19" id="KW-0812">Transmembrane</keyword>
<evidence type="ECO:0000313" key="20">
    <source>
        <dbReference type="EMBL" id="KKQ27630.1"/>
    </source>
</evidence>
<protein>
    <submittedName>
        <fullName evidence="20">Diacylglycerol kinase</fullName>
    </submittedName>
</protein>
<organism evidence="20 21">
    <name type="scientific">Candidatus Magasanikbacteria bacterium GW2011_GWC2_37_14</name>
    <dbReference type="NCBI Taxonomy" id="1619046"/>
    <lineage>
        <taxon>Bacteria</taxon>
        <taxon>Candidatus Magasanikiibacteriota</taxon>
    </lineage>
</organism>
<accession>A0A0G0GNB5</accession>
<feature type="binding site" evidence="17">
    <location>
        <position position="72"/>
    </location>
    <ligand>
        <name>ATP</name>
        <dbReference type="ChEBI" id="CHEBI:30616"/>
    </ligand>
</feature>
<gene>
    <name evidence="20" type="ORF">US42_C0007G0021</name>
</gene>
<feature type="binding site" evidence="18">
    <location>
        <position position="72"/>
    </location>
    <ligand>
        <name>a divalent metal cation</name>
        <dbReference type="ChEBI" id="CHEBI:60240"/>
    </ligand>
</feature>
<evidence type="ECO:0000256" key="8">
    <source>
        <dbReference type="ARBA" id="ARBA00022777"/>
    </source>
</evidence>
<feature type="transmembrane region" description="Helical" evidence="19">
    <location>
        <begin position="92"/>
        <end position="116"/>
    </location>
</feature>
<sequence>MNFKRLGSSFKESLHGLRTVFKSEQNFRLQVYLAILVIFLMFVWTLTKSEKIVLLLLIFLVLIMEVINSVVERLLDVVEPRLSGQVKLIKEIMAGAVFLSSLVALIIGIFIFYPYLIAL</sequence>
<evidence type="ECO:0000256" key="6">
    <source>
        <dbReference type="ARBA" id="ARBA00022692"/>
    </source>
</evidence>
<evidence type="ECO:0000256" key="14">
    <source>
        <dbReference type="ARBA" id="ARBA00023264"/>
    </source>
</evidence>
<evidence type="ECO:0000256" key="19">
    <source>
        <dbReference type="SAM" id="Phobius"/>
    </source>
</evidence>
<evidence type="ECO:0000256" key="15">
    <source>
        <dbReference type="PIRSR" id="PIRSR600829-1"/>
    </source>
</evidence>
<keyword evidence="4" id="KW-0444">Lipid biosynthesis</keyword>
<keyword evidence="3" id="KW-1003">Cell membrane</keyword>
<dbReference type="PANTHER" id="PTHR34299">
    <property type="entry name" value="DIACYLGLYCEROL KINASE"/>
    <property type="match status" value="1"/>
</dbReference>
<dbReference type="GO" id="GO:0005886">
    <property type="term" value="C:plasma membrane"/>
    <property type="evidence" value="ECO:0007669"/>
    <property type="project" value="UniProtKB-SubCell"/>
</dbReference>
<dbReference type="Gene3D" id="1.10.287.3610">
    <property type="match status" value="1"/>
</dbReference>
<keyword evidence="9 17" id="KW-0067">ATP-binding</keyword>
<dbReference type="AlphaFoldDB" id="A0A0G0GNB5"/>
<keyword evidence="7 17" id="KW-0547">Nucleotide-binding</keyword>
<feature type="active site" description="Proton acceptor" evidence="15">
    <location>
        <position position="65"/>
    </location>
</feature>
<comment type="caution">
    <text evidence="20">The sequence shown here is derived from an EMBL/GenBank/DDBJ whole genome shotgun (WGS) entry which is preliminary data.</text>
</comment>
<keyword evidence="13" id="KW-0594">Phospholipid biosynthesis</keyword>
<keyword evidence="18" id="KW-0460">Magnesium</keyword>
<keyword evidence="11" id="KW-0443">Lipid metabolism</keyword>
<dbReference type="GO" id="GO:0008654">
    <property type="term" value="P:phospholipid biosynthetic process"/>
    <property type="evidence" value="ECO:0007669"/>
    <property type="project" value="UniProtKB-KW"/>
</dbReference>
<evidence type="ECO:0000256" key="3">
    <source>
        <dbReference type="ARBA" id="ARBA00022475"/>
    </source>
</evidence>
<dbReference type="GO" id="GO:0046872">
    <property type="term" value="F:metal ion binding"/>
    <property type="evidence" value="ECO:0007669"/>
    <property type="project" value="UniProtKB-KW"/>
</dbReference>
<feature type="binding site" evidence="16">
    <location>
        <position position="5"/>
    </location>
    <ligand>
        <name>substrate</name>
    </ligand>
</feature>
<evidence type="ECO:0000256" key="9">
    <source>
        <dbReference type="ARBA" id="ARBA00022840"/>
    </source>
</evidence>
<dbReference type="EMBL" id="LBSX01000007">
    <property type="protein sequence ID" value="KKQ27630.1"/>
    <property type="molecule type" value="Genomic_DNA"/>
</dbReference>
<evidence type="ECO:0000256" key="12">
    <source>
        <dbReference type="ARBA" id="ARBA00023136"/>
    </source>
</evidence>
<evidence type="ECO:0000256" key="7">
    <source>
        <dbReference type="ARBA" id="ARBA00022741"/>
    </source>
</evidence>
<reference evidence="20 21" key="1">
    <citation type="journal article" date="2015" name="Nature">
        <title>rRNA introns, odd ribosomes, and small enigmatic genomes across a large radiation of phyla.</title>
        <authorList>
            <person name="Brown C.T."/>
            <person name="Hug L.A."/>
            <person name="Thomas B.C."/>
            <person name="Sharon I."/>
            <person name="Castelle C.J."/>
            <person name="Singh A."/>
            <person name="Wilkins M.J."/>
            <person name="Williams K.H."/>
            <person name="Banfield J.F."/>
        </authorList>
    </citation>
    <scope>NUCLEOTIDE SEQUENCE [LARGE SCALE GENOMIC DNA]</scope>
</reference>
<evidence type="ECO:0000256" key="13">
    <source>
        <dbReference type="ARBA" id="ARBA00023209"/>
    </source>
</evidence>